<evidence type="ECO:0000256" key="12">
    <source>
        <dbReference type="ARBA" id="ARBA00023172"/>
    </source>
</evidence>
<keyword evidence="4" id="KW-0548">Nucleotidyltransferase</keyword>
<keyword evidence="7" id="KW-0255">Endonuclease</keyword>
<name>A0A3G1E445_9VIRU</name>
<dbReference type="PROSITE" id="PS50879">
    <property type="entry name" value="RNASE_H_1"/>
    <property type="match status" value="1"/>
</dbReference>
<dbReference type="SUPFAM" id="SSF56672">
    <property type="entry name" value="DNA/RNA polymerases"/>
    <property type="match status" value="1"/>
</dbReference>
<keyword evidence="12" id="KW-0233">DNA recombination</keyword>
<dbReference type="Gene3D" id="2.40.70.10">
    <property type="entry name" value="Acid Proteases"/>
    <property type="match status" value="1"/>
</dbReference>
<dbReference type="InterPro" id="IPR036157">
    <property type="entry name" value="dUTPase-like_sf"/>
</dbReference>
<dbReference type="Gene3D" id="4.10.60.10">
    <property type="entry name" value="Zinc finger, CCHC-type"/>
    <property type="match status" value="1"/>
</dbReference>
<dbReference type="Pfam" id="PF17917">
    <property type="entry name" value="RT_RNaseH"/>
    <property type="match status" value="1"/>
</dbReference>
<keyword evidence="6" id="KW-0064">Aspartyl protease</keyword>
<dbReference type="GO" id="GO:0006508">
    <property type="term" value="P:proteolysis"/>
    <property type="evidence" value="ECO:0007669"/>
    <property type="project" value="UniProtKB-KW"/>
</dbReference>
<dbReference type="GO" id="GO:0003964">
    <property type="term" value="F:RNA-directed DNA polymerase activity"/>
    <property type="evidence" value="ECO:0007669"/>
    <property type="project" value="UniProtKB-KW"/>
</dbReference>
<dbReference type="PROSITE" id="PS50158">
    <property type="entry name" value="ZF_CCHC"/>
    <property type="match status" value="1"/>
</dbReference>
<dbReference type="CDD" id="cd01647">
    <property type="entry name" value="RT_LTR"/>
    <property type="match status" value="1"/>
</dbReference>
<evidence type="ECO:0000256" key="6">
    <source>
        <dbReference type="ARBA" id="ARBA00022750"/>
    </source>
</evidence>
<evidence type="ECO:0000313" key="20">
    <source>
        <dbReference type="Proteomes" id="UP000266209"/>
    </source>
</evidence>
<dbReference type="GeneID" id="37619853"/>
<reference evidence="19 20" key="1">
    <citation type="journal article" date="2016" name="Viruses">
        <title>A Sequence-Independent Strategy for Amplification and Characterisation of Episomal Badnavirus Sequences Reveals Three Previously Uncharacterised Yam Badnaviruses.</title>
        <authorList>
            <person name="Bomer M."/>
            <person name="Turaki A.A."/>
            <person name="Silva G."/>
            <person name="Kumar P.L."/>
            <person name="Seal S.E."/>
        </authorList>
    </citation>
    <scope>NUCLEOTIDE SEQUENCE [LARGE SCALE GENOMIC DNA]</scope>
    <source>
        <strain evidence="19">DBRTV1</strain>
    </source>
</reference>
<dbReference type="PROSITE" id="PS50878">
    <property type="entry name" value="RT_POL"/>
    <property type="match status" value="1"/>
</dbReference>
<dbReference type="InterPro" id="IPR051320">
    <property type="entry name" value="Viral_Replic_Matur_Polypro"/>
</dbReference>
<keyword evidence="8" id="KW-0378">Hydrolase</keyword>
<dbReference type="SUPFAM" id="SSF51283">
    <property type="entry name" value="dUTPase-like"/>
    <property type="match status" value="1"/>
</dbReference>
<feature type="domain" description="Reverse transcriptase" evidence="17">
    <location>
        <begin position="1437"/>
        <end position="1620"/>
    </location>
</feature>
<evidence type="ECO:0000256" key="13">
    <source>
        <dbReference type="PROSITE-ProRule" id="PRU00047"/>
    </source>
</evidence>
<dbReference type="KEGG" id="vg:37619853"/>
<dbReference type="GO" id="GO:0004523">
    <property type="term" value="F:RNA-DNA hybrid ribonuclease activity"/>
    <property type="evidence" value="ECO:0007669"/>
    <property type="project" value="InterPro"/>
</dbReference>
<evidence type="ECO:0000256" key="9">
    <source>
        <dbReference type="ARBA" id="ARBA00022842"/>
    </source>
</evidence>
<keyword evidence="2" id="KW-0645">Protease</keyword>
<dbReference type="CDD" id="cd07557">
    <property type="entry name" value="trimeric_dUTPase"/>
    <property type="match status" value="1"/>
</dbReference>
<evidence type="ECO:0000256" key="10">
    <source>
        <dbReference type="ARBA" id="ARBA00022918"/>
    </source>
</evidence>
<dbReference type="Pfam" id="PF00692">
    <property type="entry name" value="dUTPase"/>
    <property type="match status" value="1"/>
</dbReference>
<dbReference type="PANTHER" id="PTHR33064:SF37">
    <property type="entry name" value="RIBONUCLEASE H"/>
    <property type="match status" value="1"/>
</dbReference>
<accession>A0A3G1E445</accession>
<dbReference type="InterPro" id="IPR036875">
    <property type="entry name" value="Znf_CCHC_sf"/>
</dbReference>
<evidence type="ECO:0000259" key="16">
    <source>
        <dbReference type="PROSITE" id="PS50158"/>
    </source>
</evidence>
<keyword evidence="13" id="KW-0862">Zinc</keyword>
<evidence type="ECO:0000256" key="11">
    <source>
        <dbReference type="ARBA" id="ARBA00023125"/>
    </source>
</evidence>
<dbReference type="Gene3D" id="3.30.70.270">
    <property type="match status" value="2"/>
</dbReference>
<keyword evidence="10" id="KW-0695">RNA-directed DNA polymerase</keyword>
<evidence type="ECO:0000256" key="2">
    <source>
        <dbReference type="ARBA" id="ARBA00022670"/>
    </source>
</evidence>
<dbReference type="InterPro" id="IPR043502">
    <property type="entry name" value="DNA/RNA_pol_sf"/>
</dbReference>
<feature type="region of interest" description="Disordered" evidence="15">
    <location>
        <begin position="604"/>
        <end position="652"/>
    </location>
</feature>
<feature type="region of interest" description="Disordered" evidence="15">
    <location>
        <begin position="1"/>
        <end position="21"/>
    </location>
</feature>
<evidence type="ECO:0000256" key="14">
    <source>
        <dbReference type="SAM" id="Coils"/>
    </source>
</evidence>
<dbReference type="Gene3D" id="3.10.10.10">
    <property type="entry name" value="HIV Type 1 Reverse Transcriptase, subunit A, domain 1"/>
    <property type="match status" value="1"/>
</dbReference>
<dbReference type="GO" id="GO:0008270">
    <property type="term" value="F:zinc ion binding"/>
    <property type="evidence" value="ECO:0007669"/>
    <property type="project" value="UniProtKB-KW"/>
</dbReference>
<dbReference type="InterPro" id="IPR041373">
    <property type="entry name" value="RT_RNaseH"/>
</dbReference>
<organism evidence="19 20">
    <name type="scientific">Dioscorea bacilliform RT virus 1</name>
    <dbReference type="NCBI Taxonomy" id="2169727"/>
    <lineage>
        <taxon>Viruses</taxon>
        <taxon>Riboviria</taxon>
        <taxon>Pararnavirae</taxon>
        <taxon>Artverviricota</taxon>
        <taxon>Revtraviricetes</taxon>
        <taxon>Ortervirales</taxon>
        <taxon>Caulimoviridae</taxon>
        <taxon>Badnavirus</taxon>
        <taxon>Badnavirus deltadioscoreae</taxon>
    </lineage>
</organism>
<dbReference type="EC" id="2.7.7.49" evidence="1"/>
<evidence type="ECO:0000256" key="3">
    <source>
        <dbReference type="ARBA" id="ARBA00022679"/>
    </source>
</evidence>
<feature type="domain" description="CCHC-type" evidence="16">
    <location>
        <begin position="926"/>
        <end position="942"/>
    </location>
</feature>
<keyword evidence="9" id="KW-0460">Magnesium</keyword>
<evidence type="ECO:0000256" key="15">
    <source>
        <dbReference type="SAM" id="MobiDB-lite"/>
    </source>
</evidence>
<dbReference type="InterPro" id="IPR036397">
    <property type="entry name" value="RNaseH_sf"/>
</dbReference>
<dbReference type="InterPro" id="IPR029054">
    <property type="entry name" value="dUTPase-like"/>
</dbReference>
<dbReference type="Proteomes" id="UP000266209">
    <property type="component" value="Segment"/>
</dbReference>
<dbReference type="InterPro" id="IPR001878">
    <property type="entry name" value="Znf_CCHC"/>
</dbReference>
<dbReference type="Pfam" id="PF00098">
    <property type="entry name" value="zf-CCHC"/>
    <property type="match status" value="1"/>
</dbReference>
<keyword evidence="13" id="KW-0479">Metal-binding</keyword>
<dbReference type="SMART" id="SM00343">
    <property type="entry name" value="ZnF_C2HC"/>
    <property type="match status" value="1"/>
</dbReference>
<evidence type="ECO:0000256" key="4">
    <source>
        <dbReference type="ARBA" id="ARBA00022695"/>
    </source>
</evidence>
<dbReference type="PANTHER" id="PTHR33064">
    <property type="entry name" value="POL PROTEIN"/>
    <property type="match status" value="1"/>
</dbReference>
<dbReference type="InterPro" id="IPR033704">
    <property type="entry name" value="dUTPase_trimeric"/>
</dbReference>
<evidence type="ECO:0000259" key="18">
    <source>
        <dbReference type="PROSITE" id="PS50879"/>
    </source>
</evidence>
<evidence type="ECO:0000259" key="17">
    <source>
        <dbReference type="PROSITE" id="PS50878"/>
    </source>
</evidence>
<evidence type="ECO:0000256" key="7">
    <source>
        <dbReference type="ARBA" id="ARBA00022759"/>
    </source>
</evidence>
<dbReference type="InterPro" id="IPR002156">
    <property type="entry name" value="RNaseH_domain"/>
</dbReference>
<evidence type="ECO:0000256" key="5">
    <source>
        <dbReference type="ARBA" id="ARBA00022722"/>
    </source>
</evidence>
<feature type="domain" description="RNase H type-1" evidence="18">
    <location>
        <begin position="1711"/>
        <end position="1846"/>
    </location>
</feature>
<evidence type="ECO:0000313" key="19">
    <source>
        <dbReference type="EMBL" id="ANV20887.1"/>
    </source>
</evidence>
<keyword evidence="13" id="KW-0863">Zinc-finger</keyword>
<dbReference type="InterPro" id="IPR018061">
    <property type="entry name" value="Retropepsins"/>
</dbReference>
<dbReference type="InterPro" id="IPR021109">
    <property type="entry name" value="Peptidase_aspartic_dom_sf"/>
</dbReference>
<dbReference type="Gene3D" id="3.30.420.10">
    <property type="entry name" value="Ribonuclease H-like superfamily/Ribonuclease H"/>
    <property type="match status" value="1"/>
</dbReference>
<protein>
    <recommendedName>
        <fullName evidence="1">RNA-directed DNA polymerase</fullName>
        <ecNumber evidence="1">2.7.7.49</ecNumber>
    </recommendedName>
</protein>
<dbReference type="EMBL" id="KX008574">
    <property type="protein sequence ID" value="ANV20887.1"/>
    <property type="molecule type" value="Genomic_DNA"/>
</dbReference>
<dbReference type="SUPFAM" id="SSF57756">
    <property type="entry name" value="Retrovirus zinc finger-like domains"/>
    <property type="match status" value="1"/>
</dbReference>
<keyword evidence="11" id="KW-0238">DNA-binding</keyword>
<evidence type="ECO:0000256" key="8">
    <source>
        <dbReference type="ARBA" id="ARBA00022801"/>
    </source>
</evidence>
<keyword evidence="3" id="KW-0808">Transferase</keyword>
<dbReference type="Pfam" id="PF00078">
    <property type="entry name" value="RVT_1"/>
    <property type="match status" value="1"/>
</dbReference>
<keyword evidence="5" id="KW-0540">Nuclease</keyword>
<dbReference type="Pfam" id="PF22909">
    <property type="entry name" value="Caulimovir_coat_dom"/>
    <property type="match status" value="1"/>
</dbReference>
<dbReference type="CDD" id="cd00303">
    <property type="entry name" value="retropepsin_like"/>
    <property type="match status" value="1"/>
</dbReference>
<feature type="coiled-coil region" evidence="14">
    <location>
        <begin position="1098"/>
        <end position="1168"/>
    </location>
</feature>
<dbReference type="InterPro" id="IPR043128">
    <property type="entry name" value="Rev_trsase/Diguanyl_cyclase"/>
</dbReference>
<dbReference type="InterPro" id="IPR000477">
    <property type="entry name" value="RT_dom"/>
</dbReference>
<keyword evidence="20" id="KW-1185">Reference proteome</keyword>
<evidence type="ECO:0000256" key="1">
    <source>
        <dbReference type="ARBA" id="ARBA00012493"/>
    </source>
</evidence>
<dbReference type="GO" id="GO:0003677">
    <property type="term" value="F:DNA binding"/>
    <property type="evidence" value="ECO:0007669"/>
    <property type="project" value="UniProtKB-KW"/>
</dbReference>
<dbReference type="GO" id="GO:0006310">
    <property type="term" value="P:DNA recombination"/>
    <property type="evidence" value="ECO:0007669"/>
    <property type="project" value="UniProtKB-KW"/>
</dbReference>
<dbReference type="Gene3D" id="2.70.40.10">
    <property type="match status" value="1"/>
</dbReference>
<keyword evidence="14" id="KW-0175">Coiled coil</keyword>
<feature type="compositionally biased region" description="Low complexity" evidence="15">
    <location>
        <begin position="630"/>
        <end position="642"/>
    </location>
</feature>
<dbReference type="Pfam" id="PF00077">
    <property type="entry name" value="RVP"/>
    <property type="match status" value="1"/>
</dbReference>
<dbReference type="SUPFAM" id="SSF50630">
    <property type="entry name" value="Acid proteases"/>
    <property type="match status" value="1"/>
</dbReference>
<dbReference type="RefSeq" id="YP_009508408.1">
    <property type="nucleotide sequence ID" value="NC_038986.1"/>
</dbReference>
<dbReference type="GO" id="GO:0004190">
    <property type="term" value="F:aspartic-type endopeptidase activity"/>
    <property type="evidence" value="ECO:0007669"/>
    <property type="project" value="UniProtKB-KW"/>
</dbReference>
<sequence length="1919" mass="217364">MSLVTRTREVGSTSAPTHEDQIRDYRLGARRRYNMGLKAQKLVKTLSRGKFYNPTLEQQVEPEKTLQLSSVQRASLVPAEVLYHSRPDTVNHKVYMHWSEESDLIINGQHDSTFIRPESYQLLQRSGMQFIHIGLMQVRVQVLHRLEAGTMAMIVFRDCSWKGKRSTIARMEVDLSKGSQLVYVAPNIIKRLADFYNNIQISILTKGYEDYQNSEANLLITKGLIGRLSNTSNIGFAYSIDGIADYFITNGVQAIKGAPMSTEDIQGTLWNIKPTTLVVPVQPTAADDRELADGSISVRFSKYKAIQEPTTPVFNDQDEELDPNEQHILAYLSEASDMPLKIRLLNADAVLPQRMSYGAVGYDIAITTSEDIPPYRQVKLSTGLAIEVPYGTYAQLYIKSGVAHRTGLMLNAGVIDPDYRGEISLLLHNPTDSTVSVRKGDFLTQLVLHQILTPPVQEENALTPTLRGDRGFGALTAAAFIPTSVPTEHNEADDEANEADDEMEYLSYLSTAPFSGVEEGEDEGYFNLAAAEDYPTTIIDAAETSTIGFLSAPIYDTDGEEGDEDNDDILPKRIAVLSFEHDYPQLRGLEEHVVAATSTAVSAYRPPEDTTMNPPTYPPASNLPSAGSVPSTSYPSTSYPTTQGATSGVGSGTRFRAKDYSGNWNLPSAQQTTGALFYIPLELGKFDETFMRWESITKNLVSQHTFTSGRDKAEFIENLLGEYEKLAWIQWRTSYPDEYEKILESSDGREGTQNILSQIRTVFTLEDPFRGSTKVQEDAYRDLERISCKDMKDIIPFMNEYMRLASKTGRLFISSELSEKFWMKLPGDLGKRVKELYEASYSGNTIGVHPRILFTYKFLEEECKKAAFSRSLKGLQFCNQIPIPGYYKGKEKRYGVRRSTTYKGKPHDSHVRIEKKKHLMREKRCKCFLCGNEGHFARECPNDKRNIKRVAVFEGLEVPDDCEIVSVQEGDNQSDAIYSVSEGEVADDVQQGVNVFIQKETLYYLRQEDNAYFLGGGGWRCAVRVTQQEHDCRHQWEYYSPTVANCRFCKREVMQRWNAKCSKCSILTCGMCSEHYLGLNIPCQREEIRQVYNPRQLMMEQQSYIQSCELEIQRLKEEIQNVKKVAEEQVVAAKINEAVAVKEMQEQIQELKLENDRLTLENHDLKELLKNKEPEQLEVLICEGKERQYIAAASLKERRNGLYNLMVEIDIPGSLPIMVNAILDTGATTCCINEKGLPKEILEDNTYEVKFVGANSEMTATKKLKAGNMKIGDHTFRIPYTFAFPLELGGGEQLILGCNFIRSMSGGVRIEGDNVTFYKNVTTIKTQQEVSKVLSLEELEMNEDEYISIQQSVSAISPGIHSSFTTRFGDLIQKLKEAGYVGEEPMKFWQQNKVTCKLDIINPELRIQDKPLKHVTPAMEETFRKHVQALLKLKVIRPSTSKHRTTAFIVHSGTTIDPKTGVEVKGKERLVFNYKRLNDNTEKDQYSLPGINTILKRVGQSEIYSKFDLKSGFHQVAMDEGSIEWTAFWVPDGLFEWLVMPFGLKNAPAVFQRKMDNCFRGMEDFVAVYIDDILVFSKTPEEHAVHLEKMLAVCQRNGLVLSPTKMKIGTPTIEFLGATIGNRKIKLQEHIIKKIADFNDEELKTTKGLRSWLGILNYARNYIPNLGKILGPLYSKVSPSGEKRMNGQDWELVRKVKQLVQKLPDLEIPPKDCCILIETDGCMDGWGGVCKWKAFTHDPRKDERICAYASGKFDPPKSTIDAEIHAVMNSLDKFKIHYLDKREILIRTDCQAIISFYNKSMENKPSRIRWIAFSDFISGLGISVHFEHIEGRHNQLADALSRLVLSLVQVPDEWHHQQGLTSKIEDALEQVMSRPNQAAMTKLAELIYCSENIIKLQISSKEDTLRLQNKMKEDAYSPY</sequence>
<proteinExistence type="predicted"/>